<name>A0ABR6CVC6_9BACI</name>
<evidence type="ECO:0000256" key="3">
    <source>
        <dbReference type="ARBA" id="ARBA00023015"/>
    </source>
</evidence>
<evidence type="ECO:0000259" key="8">
    <source>
        <dbReference type="PROSITE" id="PS50110"/>
    </source>
</evidence>
<dbReference type="InterPro" id="IPR009057">
    <property type="entry name" value="Homeodomain-like_sf"/>
</dbReference>
<dbReference type="InterPro" id="IPR058031">
    <property type="entry name" value="AAA_lid_NorR"/>
</dbReference>
<dbReference type="Proteomes" id="UP000626697">
    <property type="component" value="Unassembled WGS sequence"/>
</dbReference>
<gene>
    <name evidence="9" type="ORF">HNP81_003880</name>
</gene>
<organism evidence="9 10">
    <name type="scientific">Peribacillus huizhouensis</name>
    <dbReference type="NCBI Taxonomy" id="1501239"/>
    <lineage>
        <taxon>Bacteria</taxon>
        <taxon>Bacillati</taxon>
        <taxon>Bacillota</taxon>
        <taxon>Bacilli</taxon>
        <taxon>Bacillales</taxon>
        <taxon>Bacillaceae</taxon>
        <taxon>Peribacillus</taxon>
    </lineage>
</organism>
<dbReference type="InterPro" id="IPR025944">
    <property type="entry name" value="Sigma_54_int_dom_CS"/>
</dbReference>
<keyword evidence="2" id="KW-0067">ATP-binding</keyword>
<feature type="modified residue" description="4-aspartylphosphate" evidence="6">
    <location>
        <position position="57"/>
    </location>
</feature>
<dbReference type="InterPro" id="IPR002078">
    <property type="entry name" value="Sigma_54_int"/>
</dbReference>
<dbReference type="InterPro" id="IPR027417">
    <property type="entry name" value="P-loop_NTPase"/>
</dbReference>
<dbReference type="EMBL" id="JACJHX010000015">
    <property type="protein sequence ID" value="MBA9028560.1"/>
    <property type="molecule type" value="Genomic_DNA"/>
</dbReference>
<dbReference type="PANTHER" id="PTHR32071:SF21">
    <property type="entry name" value="TRANSCRIPTIONAL REGULATORY PROTEIN FLGR"/>
    <property type="match status" value="1"/>
</dbReference>
<dbReference type="SUPFAM" id="SSF52172">
    <property type="entry name" value="CheY-like"/>
    <property type="match status" value="1"/>
</dbReference>
<reference evidence="9 10" key="1">
    <citation type="submission" date="2020-08" db="EMBL/GenBank/DDBJ databases">
        <title>Genomic Encyclopedia of Type Strains, Phase IV (KMG-IV): sequencing the most valuable type-strain genomes for metagenomic binning, comparative biology and taxonomic classification.</title>
        <authorList>
            <person name="Goeker M."/>
        </authorList>
    </citation>
    <scope>NUCLEOTIDE SEQUENCE [LARGE SCALE GENOMIC DNA]</scope>
    <source>
        <strain evidence="9 10">DSM 105481</strain>
    </source>
</reference>
<dbReference type="SMART" id="SM00448">
    <property type="entry name" value="REC"/>
    <property type="match status" value="1"/>
</dbReference>
<dbReference type="PROSITE" id="PS50045">
    <property type="entry name" value="SIGMA54_INTERACT_4"/>
    <property type="match status" value="1"/>
</dbReference>
<dbReference type="Gene3D" id="1.10.10.60">
    <property type="entry name" value="Homeodomain-like"/>
    <property type="match status" value="1"/>
</dbReference>
<dbReference type="Pfam" id="PF02954">
    <property type="entry name" value="HTH_8"/>
    <property type="match status" value="1"/>
</dbReference>
<dbReference type="Gene3D" id="1.10.8.60">
    <property type="match status" value="1"/>
</dbReference>
<evidence type="ECO:0000259" key="7">
    <source>
        <dbReference type="PROSITE" id="PS50045"/>
    </source>
</evidence>
<dbReference type="InterPro" id="IPR003593">
    <property type="entry name" value="AAA+_ATPase"/>
</dbReference>
<feature type="domain" description="Sigma-54 factor interaction" evidence="7">
    <location>
        <begin position="147"/>
        <end position="376"/>
    </location>
</feature>
<evidence type="ECO:0000256" key="5">
    <source>
        <dbReference type="ARBA" id="ARBA00023163"/>
    </source>
</evidence>
<dbReference type="CDD" id="cd00009">
    <property type="entry name" value="AAA"/>
    <property type="match status" value="1"/>
</dbReference>
<dbReference type="PROSITE" id="PS00688">
    <property type="entry name" value="SIGMA54_INTERACT_3"/>
    <property type="match status" value="1"/>
</dbReference>
<protein>
    <submittedName>
        <fullName evidence="9">DNA-binding NtrC family response regulator</fullName>
    </submittedName>
</protein>
<evidence type="ECO:0000313" key="9">
    <source>
        <dbReference type="EMBL" id="MBA9028560.1"/>
    </source>
</evidence>
<dbReference type="Pfam" id="PF25601">
    <property type="entry name" value="AAA_lid_14"/>
    <property type="match status" value="1"/>
</dbReference>
<dbReference type="PANTHER" id="PTHR32071">
    <property type="entry name" value="TRANSCRIPTIONAL REGULATORY PROTEIN"/>
    <property type="match status" value="1"/>
</dbReference>
<accession>A0ABR6CVC6</accession>
<evidence type="ECO:0000256" key="1">
    <source>
        <dbReference type="ARBA" id="ARBA00022741"/>
    </source>
</evidence>
<dbReference type="Gene3D" id="3.40.50.300">
    <property type="entry name" value="P-loop containing nucleotide triphosphate hydrolases"/>
    <property type="match status" value="1"/>
</dbReference>
<dbReference type="SUPFAM" id="SSF46689">
    <property type="entry name" value="Homeodomain-like"/>
    <property type="match status" value="1"/>
</dbReference>
<dbReference type="InterPro" id="IPR002197">
    <property type="entry name" value="HTH_Fis"/>
</dbReference>
<dbReference type="Pfam" id="PF00072">
    <property type="entry name" value="Response_reg"/>
    <property type="match status" value="1"/>
</dbReference>
<keyword evidence="1" id="KW-0547">Nucleotide-binding</keyword>
<dbReference type="SUPFAM" id="SSF52540">
    <property type="entry name" value="P-loop containing nucleoside triphosphate hydrolases"/>
    <property type="match status" value="1"/>
</dbReference>
<keyword evidence="4 9" id="KW-0238">DNA-binding</keyword>
<feature type="domain" description="Response regulatory" evidence="8">
    <location>
        <begin position="8"/>
        <end position="122"/>
    </location>
</feature>
<dbReference type="Gene3D" id="3.40.50.2300">
    <property type="match status" value="1"/>
</dbReference>
<dbReference type="InterPro" id="IPR025662">
    <property type="entry name" value="Sigma_54_int_dom_ATP-bd_1"/>
</dbReference>
<comment type="caution">
    <text evidence="9">The sequence shown here is derived from an EMBL/GenBank/DDBJ whole genome shotgun (WGS) entry which is preliminary data.</text>
</comment>
<keyword evidence="6" id="KW-0597">Phosphoprotein</keyword>
<dbReference type="Pfam" id="PF00158">
    <property type="entry name" value="Sigma54_activat"/>
    <property type="match status" value="1"/>
</dbReference>
<dbReference type="RefSeq" id="WP_220478644.1">
    <property type="nucleotide sequence ID" value="NZ_JACJHX010000015.1"/>
</dbReference>
<dbReference type="InterPro" id="IPR001789">
    <property type="entry name" value="Sig_transdc_resp-reg_receiver"/>
</dbReference>
<evidence type="ECO:0000256" key="2">
    <source>
        <dbReference type="ARBA" id="ARBA00022840"/>
    </source>
</evidence>
<evidence type="ECO:0000256" key="4">
    <source>
        <dbReference type="ARBA" id="ARBA00023125"/>
    </source>
</evidence>
<keyword evidence="3" id="KW-0805">Transcription regulation</keyword>
<keyword evidence="10" id="KW-1185">Reference proteome</keyword>
<sequence length="456" mass="51645">MINKKQIKILTLDDEVEYTQTLFHILSNSGYAVKTSNSPIEAFEMMKNESFDVVITDLMMPTIDGIQVLKHIKEYYPKTQVIIITGYGTIENAVEAIKKGALTYFIKGHDPENLLQEIENIKSMKEEGVLKNLDNEKQFSEVNGFLLETKSKVFAKTLEIAQKAAKSNVNILILGESGVGKEVFARFIHDSSRRSSGSFVPINCHSFSESLLESELFGHEKGAFTGAAATRIGRFETADGGTLFLDEIGDTSLDTQVKLLRVLESKSIQKVGSNASKKLDFRLVSATNQNLQEEITLGNFREDFFYRISSIVIRIPPLRARKEDLESLIAFFMKKAQKEQMIKISNMEPEVKNFLLQYDYPGNVRELKNIIERLVVLSEDGVITKDTLPICTNYEKKLVESRGFEIKPLKDIRKDFEIEYIQKVLHACSGNLTEAARHLAISRRQLFNKVSDYGLK</sequence>
<dbReference type="GO" id="GO:0003677">
    <property type="term" value="F:DNA binding"/>
    <property type="evidence" value="ECO:0007669"/>
    <property type="project" value="UniProtKB-KW"/>
</dbReference>
<evidence type="ECO:0000313" key="10">
    <source>
        <dbReference type="Proteomes" id="UP000626697"/>
    </source>
</evidence>
<keyword evidence="5" id="KW-0804">Transcription</keyword>
<evidence type="ECO:0000256" key="6">
    <source>
        <dbReference type="PROSITE-ProRule" id="PRU00169"/>
    </source>
</evidence>
<dbReference type="PRINTS" id="PR01590">
    <property type="entry name" value="HTHFIS"/>
</dbReference>
<dbReference type="PROSITE" id="PS00675">
    <property type="entry name" value="SIGMA54_INTERACT_1"/>
    <property type="match status" value="1"/>
</dbReference>
<proteinExistence type="predicted"/>
<dbReference type="InterPro" id="IPR025943">
    <property type="entry name" value="Sigma_54_int_dom_ATP-bd_2"/>
</dbReference>
<dbReference type="PROSITE" id="PS00676">
    <property type="entry name" value="SIGMA54_INTERACT_2"/>
    <property type="match status" value="1"/>
</dbReference>
<dbReference type="PROSITE" id="PS50110">
    <property type="entry name" value="RESPONSE_REGULATORY"/>
    <property type="match status" value="1"/>
</dbReference>
<dbReference type="SMART" id="SM00382">
    <property type="entry name" value="AAA"/>
    <property type="match status" value="1"/>
</dbReference>
<dbReference type="InterPro" id="IPR011006">
    <property type="entry name" value="CheY-like_superfamily"/>
</dbReference>